<evidence type="ECO:0008006" key="3">
    <source>
        <dbReference type="Google" id="ProtNLM"/>
    </source>
</evidence>
<name>A0A386ZCB4_9NOCA</name>
<organism evidence="1 2">
    <name type="scientific">Nocardia yunnanensis</name>
    <dbReference type="NCBI Taxonomy" id="2382165"/>
    <lineage>
        <taxon>Bacteria</taxon>
        <taxon>Bacillati</taxon>
        <taxon>Actinomycetota</taxon>
        <taxon>Actinomycetes</taxon>
        <taxon>Mycobacteriales</taxon>
        <taxon>Nocardiaceae</taxon>
        <taxon>Nocardia</taxon>
    </lineage>
</organism>
<protein>
    <recommendedName>
        <fullName evidence="3">Transposase</fullName>
    </recommendedName>
</protein>
<dbReference type="Proteomes" id="UP000267164">
    <property type="component" value="Chromosome"/>
</dbReference>
<dbReference type="InterPro" id="IPR036388">
    <property type="entry name" value="WH-like_DNA-bd_sf"/>
</dbReference>
<dbReference type="AlphaFoldDB" id="A0A386ZCB4"/>
<keyword evidence="2" id="KW-1185">Reference proteome</keyword>
<evidence type="ECO:0000313" key="2">
    <source>
        <dbReference type="Proteomes" id="UP000267164"/>
    </source>
</evidence>
<dbReference type="RefSeq" id="WP_120737673.1">
    <property type="nucleotide sequence ID" value="NZ_CP032568.1"/>
</dbReference>
<dbReference type="Gene3D" id="1.10.10.10">
    <property type="entry name" value="Winged helix-like DNA-binding domain superfamily/Winged helix DNA-binding domain"/>
    <property type="match status" value="1"/>
</dbReference>
<evidence type="ECO:0000313" key="1">
    <source>
        <dbReference type="EMBL" id="AYF75301.1"/>
    </source>
</evidence>
<gene>
    <name evidence="1" type="ORF">D7D52_17075</name>
</gene>
<accession>A0A386ZCB4</accession>
<sequence>MSVRRYRLVSEDVRAAAVARCRDMIAVGSSQTAACRIVAAGLGVHYNTVRNWVRDSPDPDAHNGVSPRLAAELAKARAELHAALGLNRELMTMLHDRERAVQR</sequence>
<dbReference type="EMBL" id="CP032568">
    <property type="protein sequence ID" value="AYF75301.1"/>
    <property type="molecule type" value="Genomic_DNA"/>
</dbReference>
<dbReference type="KEGG" id="nyu:D7D52_17075"/>
<proteinExistence type="predicted"/>
<dbReference type="OrthoDB" id="4560424at2"/>
<reference evidence="1 2" key="1">
    <citation type="submission" date="2018-09" db="EMBL/GenBank/DDBJ databases">
        <title>Nocardia yunnanensis sp. nov., an actinomycete isolated from a soil sample.</title>
        <authorList>
            <person name="Zhang J."/>
        </authorList>
    </citation>
    <scope>NUCLEOTIDE SEQUENCE [LARGE SCALE GENOMIC DNA]</scope>
    <source>
        <strain evidence="1 2">CFHS0054</strain>
    </source>
</reference>